<dbReference type="RefSeq" id="WP_406765455.1">
    <property type="nucleotide sequence ID" value="NZ_JBJHZY010000002.1"/>
</dbReference>
<keyword evidence="4 6" id="KW-0413">Isomerase</keyword>
<gene>
    <name evidence="6" type="ORF">ACJDUH_12090</name>
</gene>
<evidence type="ECO:0000256" key="4">
    <source>
        <dbReference type="ARBA" id="ARBA00023235"/>
    </source>
</evidence>
<evidence type="ECO:0000256" key="1">
    <source>
        <dbReference type="ARBA" id="ARBA00010373"/>
    </source>
</evidence>
<dbReference type="PANTHER" id="PTHR21110:SF0">
    <property type="entry name" value="PHOSPHOPENTOMUTASE"/>
    <property type="match status" value="1"/>
</dbReference>
<dbReference type="GO" id="GO:0008973">
    <property type="term" value="F:phosphopentomutase activity"/>
    <property type="evidence" value="ECO:0007669"/>
    <property type="project" value="UniProtKB-EC"/>
</dbReference>
<dbReference type="InterPro" id="IPR024052">
    <property type="entry name" value="Phosphopentomutase_DeoB_cap_sf"/>
</dbReference>
<accession>A0ABW8TUM3</accession>
<dbReference type="Gene3D" id="3.30.70.1250">
    <property type="entry name" value="Phosphopentomutase"/>
    <property type="match status" value="1"/>
</dbReference>
<name>A0ABW8TUM3_9CLOT</name>
<dbReference type="PANTHER" id="PTHR21110">
    <property type="entry name" value="PHOSPHOPENTOMUTASE"/>
    <property type="match status" value="1"/>
</dbReference>
<comment type="caution">
    <text evidence="6">The sequence shown here is derived from an EMBL/GenBank/DDBJ whole genome shotgun (WGS) entry which is preliminary data.</text>
</comment>
<dbReference type="PIRSF" id="PIRSF001491">
    <property type="entry name" value="Ppentomutase"/>
    <property type="match status" value="1"/>
</dbReference>
<keyword evidence="2" id="KW-0479">Metal-binding</keyword>
<evidence type="ECO:0000256" key="3">
    <source>
        <dbReference type="ARBA" id="ARBA00023211"/>
    </source>
</evidence>
<dbReference type="NCBIfam" id="NF009049">
    <property type="entry name" value="PRK12383.1"/>
    <property type="match status" value="1"/>
</dbReference>
<reference evidence="6 7" key="1">
    <citation type="submission" date="2024-11" db="EMBL/GenBank/DDBJ databases">
        <authorList>
            <person name="Heng Y.C."/>
            <person name="Lim A.C.H."/>
            <person name="Lee J.K.Y."/>
            <person name="Kittelmann S."/>
        </authorList>
    </citation>
    <scope>NUCLEOTIDE SEQUENCE [LARGE SCALE GENOMIC DNA]</scope>
    <source>
        <strain evidence="6 7">WILCCON 0202</strain>
    </source>
</reference>
<evidence type="ECO:0000313" key="6">
    <source>
        <dbReference type="EMBL" id="MFL0268833.1"/>
    </source>
</evidence>
<comment type="similarity">
    <text evidence="1">Belongs to the phosphopentomutase family.</text>
</comment>
<proteinExistence type="inferred from homology"/>
<feature type="domain" description="Metalloenzyme" evidence="5">
    <location>
        <begin position="3"/>
        <end position="386"/>
    </location>
</feature>
<dbReference type="CDD" id="cd16009">
    <property type="entry name" value="PPM"/>
    <property type="match status" value="1"/>
</dbReference>
<keyword evidence="3" id="KW-0464">Manganese</keyword>
<dbReference type="InterPro" id="IPR017850">
    <property type="entry name" value="Alkaline_phosphatase_core_sf"/>
</dbReference>
<dbReference type="SUPFAM" id="SSF53649">
    <property type="entry name" value="Alkaline phosphatase-like"/>
    <property type="match status" value="1"/>
</dbReference>
<dbReference type="EC" id="5.4.2.7" evidence="6"/>
<dbReference type="Pfam" id="PF01676">
    <property type="entry name" value="Metalloenzyme"/>
    <property type="match status" value="1"/>
</dbReference>
<sequence length="407" mass="44904">MNRFIVIVLDSFGVGAMEDAKIVRPEDVGSNTFGHILDSIPHLKLPNLETLGIMNTLGRETELMKKNPKAVYGISSLMHYGADTFYGHQEIMGTKPKKPIKEPFSKSIDRVYEKLVNAGYKVEYKGDKLKFLLVNGCVTVADNIEADFGQIYNLTASLDLIPYSEVLKIGKLVREVVEVSRVIPFGGTNVTMENILAAVEEKEDKFIGINAPKSGVYNEGYQVIHLGYGINPEVQVPTILGKKAIPAVLLGKVADIVENNYGKSISCVDTEEVMKLTINEMDKIKSGFICTNVQETDLAGHAENVERYAEKLQVADKYIGHIMDKLEGNDILIVMADHGNDPTIGHSHHTRENVPILVYGKYIKEGFIGHRTTLSDVGASAMEYFKSSGIENGTSFLNKIVSVNSFK</sequence>
<keyword evidence="7" id="KW-1185">Reference proteome</keyword>
<dbReference type="InterPro" id="IPR006124">
    <property type="entry name" value="Metalloenzyme"/>
</dbReference>
<organism evidence="6 7">
    <name type="scientific">Candidatus Clostridium radicumherbarum</name>
    <dbReference type="NCBI Taxonomy" id="3381662"/>
    <lineage>
        <taxon>Bacteria</taxon>
        <taxon>Bacillati</taxon>
        <taxon>Bacillota</taxon>
        <taxon>Clostridia</taxon>
        <taxon>Eubacteriales</taxon>
        <taxon>Clostridiaceae</taxon>
        <taxon>Clostridium</taxon>
    </lineage>
</organism>
<dbReference type="EMBL" id="JBJHZY010000002">
    <property type="protein sequence ID" value="MFL0268833.1"/>
    <property type="molecule type" value="Genomic_DNA"/>
</dbReference>
<dbReference type="Gene3D" id="3.40.720.10">
    <property type="entry name" value="Alkaline Phosphatase, subunit A"/>
    <property type="match status" value="1"/>
</dbReference>
<dbReference type="InterPro" id="IPR010045">
    <property type="entry name" value="DeoB"/>
</dbReference>
<evidence type="ECO:0000259" key="5">
    <source>
        <dbReference type="Pfam" id="PF01676"/>
    </source>
</evidence>
<dbReference type="Proteomes" id="UP001623661">
    <property type="component" value="Unassembled WGS sequence"/>
</dbReference>
<evidence type="ECO:0000256" key="2">
    <source>
        <dbReference type="ARBA" id="ARBA00022723"/>
    </source>
</evidence>
<evidence type="ECO:0000313" key="7">
    <source>
        <dbReference type="Proteomes" id="UP001623661"/>
    </source>
</evidence>
<protein>
    <submittedName>
        <fullName evidence="6">Phosphopentomutase</fullName>
        <ecNumber evidence="6">5.4.2.7</ecNumber>
    </submittedName>
</protein>